<dbReference type="AlphaFoldDB" id="A0ABD6I0I6"/>
<protein>
    <submittedName>
        <fullName evidence="1">Uncharacterized protein</fullName>
    </submittedName>
</protein>
<proteinExistence type="predicted"/>
<reference evidence="1 2" key="1">
    <citation type="submission" date="2019-11" db="EMBL/GenBank/DDBJ databases">
        <title>Whole genome sequence of a plant growth promoting strain Serratia marcescens BTL07 isolated from the rhizoplane of Chili (Capsicum annuum).</title>
        <authorList>
            <person name="Dutta S."/>
            <person name="Khatun A."/>
            <person name="Gupta D.R."/>
            <person name="Surovy M.Z."/>
            <person name="Rahman M.M."/>
            <person name="Mahmud N.U."/>
            <person name="Emes R."/>
            <person name="Warry A."/>
            <person name="West H."/>
            <person name="Clarke M.L."/>
            <person name="Islam M.T."/>
        </authorList>
    </citation>
    <scope>NUCLEOTIDE SEQUENCE [LARGE SCALE GENOMIC DNA]</scope>
    <source>
        <strain evidence="1 2">BTL07</strain>
    </source>
</reference>
<sequence>MVLWYRCYACCYPLSKGLRRNPTNHKGMKMEEQYKTLFNNIYEHVAKIHNIEKNPTQYDKLRLTHKSLFYFKLEVMLHSYRNTLSDEWGVLSGINAAYHLISFKQNIPLTTVVTLSPQQVIFILANEVQRFNLPRQAIEEITHPYLARLQGEEIQQPPLDWNVDGEWPLGAAEKVLYSEKKLFRFEP</sequence>
<name>A0ABD6I0I6_SERMA</name>
<evidence type="ECO:0000313" key="1">
    <source>
        <dbReference type="EMBL" id="MVF02886.1"/>
    </source>
</evidence>
<organism evidence="1 2">
    <name type="scientific">Serratia marcescens</name>
    <dbReference type="NCBI Taxonomy" id="615"/>
    <lineage>
        <taxon>Bacteria</taxon>
        <taxon>Pseudomonadati</taxon>
        <taxon>Pseudomonadota</taxon>
        <taxon>Gammaproteobacteria</taxon>
        <taxon>Enterobacterales</taxon>
        <taxon>Yersiniaceae</taxon>
        <taxon>Serratia</taxon>
    </lineage>
</organism>
<dbReference type="RefSeq" id="WP_156865570.1">
    <property type="nucleotide sequence ID" value="NZ_WNKC01000001.1"/>
</dbReference>
<dbReference type="InterPro" id="IPR059241">
    <property type="entry name" value="SfIV_phage_associated"/>
</dbReference>
<comment type="caution">
    <text evidence="1">The sequence shown here is derived from an EMBL/GenBank/DDBJ whole genome shotgun (WGS) entry which is preliminary data.</text>
</comment>
<gene>
    <name evidence="1" type="ORF">GMA22_06390</name>
</gene>
<evidence type="ECO:0000313" key="2">
    <source>
        <dbReference type="Proteomes" id="UP000443014"/>
    </source>
</evidence>
<accession>A0ABD6I0I6</accession>
<dbReference type="NCBIfam" id="NF033230">
    <property type="entry name" value="phage_region_01"/>
    <property type="match status" value="1"/>
</dbReference>
<dbReference type="Proteomes" id="UP000443014">
    <property type="component" value="Unassembled WGS sequence"/>
</dbReference>
<dbReference type="EMBL" id="WNKC01000001">
    <property type="protein sequence ID" value="MVF02886.1"/>
    <property type="molecule type" value="Genomic_DNA"/>
</dbReference>